<evidence type="ECO:0000313" key="4">
    <source>
        <dbReference type="Proteomes" id="UP000666369"/>
    </source>
</evidence>
<dbReference type="InterPro" id="IPR029058">
    <property type="entry name" value="AB_hydrolase_fold"/>
</dbReference>
<keyword evidence="4" id="KW-1185">Reference proteome</keyword>
<dbReference type="Proteomes" id="UP000666369">
    <property type="component" value="Unassembled WGS sequence"/>
</dbReference>
<dbReference type="Gene3D" id="3.40.50.1820">
    <property type="entry name" value="alpha/beta hydrolase"/>
    <property type="match status" value="1"/>
</dbReference>
<dbReference type="PRINTS" id="PR00111">
    <property type="entry name" value="ABHYDROLASE"/>
</dbReference>
<comment type="caution">
    <text evidence="3">The sequence shown here is derived from an EMBL/GenBank/DDBJ whole genome shotgun (WGS) entry which is preliminary data.</text>
</comment>
<evidence type="ECO:0000259" key="2">
    <source>
        <dbReference type="Pfam" id="PF12697"/>
    </source>
</evidence>
<evidence type="ECO:0000313" key="3">
    <source>
        <dbReference type="EMBL" id="NGZ83729.1"/>
    </source>
</evidence>
<keyword evidence="3" id="KW-0378">Hydrolase</keyword>
<dbReference type="PANTHER" id="PTHR37017:SF11">
    <property type="entry name" value="ESTERASE_LIPASE_THIOESTERASE DOMAIN-CONTAINING PROTEIN"/>
    <property type="match status" value="1"/>
</dbReference>
<gene>
    <name evidence="3" type="ORF">GW587_05575</name>
</gene>
<evidence type="ECO:0000256" key="1">
    <source>
        <dbReference type="SAM" id="SignalP"/>
    </source>
</evidence>
<accession>A0ABX0FGT1</accession>
<dbReference type="SUPFAM" id="SSF53474">
    <property type="entry name" value="alpha/beta-Hydrolases"/>
    <property type="match status" value="1"/>
</dbReference>
<proteinExistence type="predicted"/>
<protein>
    <submittedName>
        <fullName evidence="3">Alpha/beta fold hydrolase</fullName>
    </submittedName>
</protein>
<keyword evidence="1" id="KW-0732">Signal</keyword>
<feature type="domain" description="AB hydrolase-1" evidence="2">
    <location>
        <begin position="29"/>
        <end position="256"/>
    </location>
</feature>
<feature type="chain" id="PRO_5046482062" evidence="1">
    <location>
        <begin position="22"/>
        <end position="262"/>
    </location>
</feature>
<dbReference type="GO" id="GO:0016787">
    <property type="term" value="F:hydrolase activity"/>
    <property type="evidence" value="ECO:0007669"/>
    <property type="project" value="UniProtKB-KW"/>
</dbReference>
<feature type="signal peptide" evidence="1">
    <location>
        <begin position="1"/>
        <end position="21"/>
    </location>
</feature>
<dbReference type="Pfam" id="PF12697">
    <property type="entry name" value="Abhydrolase_6"/>
    <property type="match status" value="1"/>
</dbReference>
<dbReference type="RefSeq" id="WP_166099697.1">
    <property type="nucleotide sequence ID" value="NZ_JAADJT010000002.1"/>
</dbReference>
<dbReference type="EMBL" id="JAADJT010000002">
    <property type="protein sequence ID" value="NGZ83729.1"/>
    <property type="molecule type" value="Genomic_DNA"/>
</dbReference>
<sequence length="262" mass="27505">MKAITSMMAASAALITGTAMAAEKPAIALVHGAFENVHVWDGLSAKLSADGYRVIAVDLPGRDTSPMAPNQVSLDLYRDTVLKAIAGEKRPVVLVGHSFGGFPISAAAEAAPEKIKTLIYVAAYLPQDGESMLALATGDRDSKAGPQLKIDEAHGLASVNYAARADLFANGAPEGLRKVLPDLILDEPLAPMATPLHLTAARYGKTDKVYVHTAFDHVVSPWLQARMVAATPVRASYTLQTGHTPFLTDVAGLAAAIEQAAQ</sequence>
<dbReference type="InterPro" id="IPR052897">
    <property type="entry name" value="Sec-Metab_Biosynth_Hydrolase"/>
</dbReference>
<name>A0ABX0FGT1_9BURK</name>
<organism evidence="3 4">
    <name type="scientific">Duganella aceris</name>
    <dbReference type="NCBI Taxonomy" id="2703883"/>
    <lineage>
        <taxon>Bacteria</taxon>
        <taxon>Pseudomonadati</taxon>
        <taxon>Pseudomonadota</taxon>
        <taxon>Betaproteobacteria</taxon>
        <taxon>Burkholderiales</taxon>
        <taxon>Oxalobacteraceae</taxon>
        <taxon>Telluria group</taxon>
        <taxon>Duganella</taxon>
    </lineage>
</organism>
<dbReference type="PANTHER" id="PTHR37017">
    <property type="entry name" value="AB HYDROLASE-1 DOMAIN-CONTAINING PROTEIN-RELATED"/>
    <property type="match status" value="1"/>
</dbReference>
<dbReference type="InterPro" id="IPR000073">
    <property type="entry name" value="AB_hydrolase_1"/>
</dbReference>
<reference evidence="3 4" key="1">
    <citation type="submission" date="2020-01" db="EMBL/GenBank/DDBJ databases">
        <authorList>
            <person name="Lee S.D."/>
        </authorList>
    </citation>
    <scope>NUCLEOTIDE SEQUENCE [LARGE SCALE GENOMIC DNA]</scope>
    <source>
        <strain evidence="3 4">SAP-35</strain>
    </source>
</reference>
<reference evidence="4" key="2">
    <citation type="submission" date="2023-07" db="EMBL/GenBank/DDBJ databases">
        <title>Duganella aceri sp. nov., isolated from tree sap.</title>
        <authorList>
            <person name="Kim I.S."/>
        </authorList>
    </citation>
    <scope>NUCLEOTIDE SEQUENCE [LARGE SCALE GENOMIC DNA]</scope>
    <source>
        <strain evidence="4">SAP-35</strain>
    </source>
</reference>